<dbReference type="InterPro" id="IPR000270">
    <property type="entry name" value="PB1_dom"/>
</dbReference>
<name>A0A699JMC7_TANCI</name>
<dbReference type="InterPro" id="IPR053793">
    <property type="entry name" value="PB1-like"/>
</dbReference>
<reference evidence="2" key="1">
    <citation type="journal article" date="2019" name="Sci. Rep.">
        <title>Draft genome of Tanacetum cinerariifolium, the natural source of mosquito coil.</title>
        <authorList>
            <person name="Yamashiro T."/>
            <person name="Shiraishi A."/>
            <person name="Satake H."/>
            <person name="Nakayama K."/>
        </authorList>
    </citation>
    <scope>NUCLEOTIDE SEQUENCE</scope>
</reference>
<dbReference type="Pfam" id="PF00564">
    <property type="entry name" value="PB1"/>
    <property type="match status" value="1"/>
</dbReference>
<dbReference type="InterPro" id="IPR045012">
    <property type="entry name" value="NLP"/>
</dbReference>
<evidence type="ECO:0000313" key="2">
    <source>
        <dbReference type="EMBL" id="GFA46670.1"/>
    </source>
</evidence>
<dbReference type="SUPFAM" id="SSF54277">
    <property type="entry name" value="CAD &amp; PB1 domains"/>
    <property type="match status" value="1"/>
</dbReference>
<comment type="caution">
    <text evidence="2">The sequence shown here is derived from an EMBL/GenBank/DDBJ whole genome shotgun (WGS) entry which is preliminary data.</text>
</comment>
<evidence type="ECO:0000259" key="1">
    <source>
        <dbReference type="PROSITE" id="PS51745"/>
    </source>
</evidence>
<dbReference type="PANTHER" id="PTHR32002:SF35">
    <property type="entry name" value="PROTEIN NLP6"/>
    <property type="match status" value="1"/>
</dbReference>
<dbReference type="CDD" id="cd05992">
    <property type="entry name" value="PB1"/>
    <property type="match status" value="1"/>
</dbReference>
<sequence length="85" mass="9477">MGSAQPETTIRVQNTSAANTLNSMIKETYKEQTVKFPFLLSDGLLKLKELVERRFQLSLGSFTLTYKDEDGDKILLASDSDLMGS</sequence>
<dbReference type="Gene3D" id="3.10.20.90">
    <property type="entry name" value="Phosphatidylinositol 3-kinase Catalytic Subunit, Chain A, domain 1"/>
    <property type="match status" value="1"/>
</dbReference>
<dbReference type="PANTHER" id="PTHR32002">
    <property type="entry name" value="PROTEIN NLP8"/>
    <property type="match status" value="1"/>
</dbReference>
<dbReference type="AlphaFoldDB" id="A0A699JMC7"/>
<accession>A0A699JMC7</accession>
<gene>
    <name evidence="2" type="ORF">Tci_618642</name>
</gene>
<feature type="domain" description="PB1" evidence="1">
    <location>
        <begin position="22"/>
        <end position="85"/>
    </location>
</feature>
<dbReference type="EMBL" id="BKCJ010429081">
    <property type="protein sequence ID" value="GFA46670.1"/>
    <property type="molecule type" value="Genomic_DNA"/>
</dbReference>
<proteinExistence type="predicted"/>
<organism evidence="2">
    <name type="scientific">Tanacetum cinerariifolium</name>
    <name type="common">Dalmatian daisy</name>
    <name type="synonym">Chrysanthemum cinerariifolium</name>
    <dbReference type="NCBI Taxonomy" id="118510"/>
    <lineage>
        <taxon>Eukaryota</taxon>
        <taxon>Viridiplantae</taxon>
        <taxon>Streptophyta</taxon>
        <taxon>Embryophyta</taxon>
        <taxon>Tracheophyta</taxon>
        <taxon>Spermatophyta</taxon>
        <taxon>Magnoliopsida</taxon>
        <taxon>eudicotyledons</taxon>
        <taxon>Gunneridae</taxon>
        <taxon>Pentapetalae</taxon>
        <taxon>asterids</taxon>
        <taxon>campanulids</taxon>
        <taxon>Asterales</taxon>
        <taxon>Asteraceae</taxon>
        <taxon>Asteroideae</taxon>
        <taxon>Anthemideae</taxon>
        <taxon>Anthemidinae</taxon>
        <taxon>Tanacetum</taxon>
    </lineage>
</organism>
<dbReference type="GO" id="GO:0003700">
    <property type="term" value="F:DNA-binding transcription factor activity"/>
    <property type="evidence" value="ECO:0007669"/>
    <property type="project" value="InterPro"/>
</dbReference>
<protein>
    <submittedName>
        <fullName evidence="2">Protein NLP3-like</fullName>
    </submittedName>
</protein>
<dbReference type="PROSITE" id="PS51745">
    <property type="entry name" value="PB1"/>
    <property type="match status" value="1"/>
</dbReference>